<dbReference type="InterPro" id="IPR006139">
    <property type="entry name" value="D-isomer_2_OHA_DH_cat_dom"/>
</dbReference>
<keyword evidence="6" id="KW-0670">Pyruvate</keyword>
<dbReference type="SUPFAM" id="SSF52283">
    <property type="entry name" value="Formate/glycerate dehydrogenase catalytic domain-like"/>
    <property type="match status" value="1"/>
</dbReference>
<dbReference type="InterPro" id="IPR036291">
    <property type="entry name" value="NAD(P)-bd_dom_sf"/>
</dbReference>
<organism evidence="6 7">
    <name type="scientific">Virgibacillus necropolis</name>
    <dbReference type="NCBI Taxonomy" id="163877"/>
    <lineage>
        <taxon>Bacteria</taxon>
        <taxon>Bacillati</taxon>
        <taxon>Bacillota</taxon>
        <taxon>Bacilli</taxon>
        <taxon>Bacillales</taxon>
        <taxon>Bacillaceae</taxon>
        <taxon>Virgibacillus</taxon>
    </lineage>
</organism>
<evidence type="ECO:0000313" key="6">
    <source>
        <dbReference type="EMBL" id="ASN03915.1"/>
    </source>
</evidence>
<protein>
    <submittedName>
        <fullName evidence="6">Bifunctional glyoxylate/hydroxypyruvate reductase B</fullName>
        <ecNumber evidence="6">1.1.1.79</ecNumber>
        <ecNumber evidence="6">1.1.1.81</ecNumber>
    </submittedName>
</protein>
<dbReference type="KEGG" id="vne:CFK40_02310"/>
<dbReference type="InterPro" id="IPR029752">
    <property type="entry name" value="D-isomer_DH_CS1"/>
</dbReference>
<dbReference type="OrthoDB" id="9805416at2"/>
<dbReference type="Proteomes" id="UP000204391">
    <property type="component" value="Chromosome"/>
</dbReference>
<dbReference type="RefSeq" id="WP_089530485.1">
    <property type="nucleotide sequence ID" value="NZ_CP022437.1"/>
</dbReference>
<evidence type="ECO:0000259" key="4">
    <source>
        <dbReference type="Pfam" id="PF00389"/>
    </source>
</evidence>
<dbReference type="EC" id="1.1.1.79" evidence="6"/>
<feature type="domain" description="D-isomer specific 2-hydroxyacid dehydrogenase NAD-binding" evidence="5">
    <location>
        <begin position="108"/>
        <end position="284"/>
    </location>
</feature>
<dbReference type="GO" id="GO:0005829">
    <property type="term" value="C:cytosol"/>
    <property type="evidence" value="ECO:0007669"/>
    <property type="project" value="TreeGrafter"/>
</dbReference>
<gene>
    <name evidence="6" type="ORF">CFK40_02310</name>
</gene>
<dbReference type="Pfam" id="PF00389">
    <property type="entry name" value="2-Hacid_dh"/>
    <property type="match status" value="1"/>
</dbReference>
<dbReference type="GO" id="GO:0051287">
    <property type="term" value="F:NAD binding"/>
    <property type="evidence" value="ECO:0007669"/>
    <property type="project" value="InterPro"/>
</dbReference>
<dbReference type="CDD" id="cd05301">
    <property type="entry name" value="GDH"/>
    <property type="match status" value="1"/>
</dbReference>
<dbReference type="GO" id="GO:0016618">
    <property type="term" value="F:hydroxypyruvate reductase [NAD(P)H] activity"/>
    <property type="evidence" value="ECO:0007669"/>
    <property type="project" value="UniProtKB-EC"/>
</dbReference>
<dbReference type="InterPro" id="IPR050223">
    <property type="entry name" value="D-isomer_2-hydroxyacid_DH"/>
</dbReference>
<dbReference type="FunFam" id="3.40.50.720:FF:000462">
    <property type="entry name" value="Glyoxylate reductase (NADP+)"/>
    <property type="match status" value="1"/>
</dbReference>
<proteinExistence type="inferred from homology"/>
<evidence type="ECO:0000256" key="1">
    <source>
        <dbReference type="ARBA" id="ARBA00005854"/>
    </source>
</evidence>
<dbReference type="PANTHER" id="PTHR10996:SF283">
    <property type="entry name" value="GLYOXYLATE_HYDROXYPYRUVATE REDUCTASE B"/>
    <property type="match status" value="1"/>
</dbReference>
<keyword evidence="2 3" id="KW-0560">Oxidoreductase</keyword>
<name>A0A221M8G6_9BACI</name>
<feature type="domain" description="D-isomer specific 2-hydroxyacid dehydrogenase catalytic" evidence="4">
    <location>
        <begin position="7"/>
        <end position="316"/>
    </location>
</feature>
<dbReference type="GO" id="GO:0030267">
    <property type="term" value="F:glyoxylate reductase (NADPH) activity"/>
    <property type="evidence" value="ECO:0007669"/>
    <property type="project" value="UniProtKB-EC"/>
</dbReference>
<dbReference type="Pfam" id="PF02826">
    <property type="entry name" value="2-Hacid_dh_C"/>
    <property type="match status" value="1"/>
</dbReference>
<sequence length="321" mass="36228">MGKPKVIAYHDLPDLAVEKLKEHVDLVHFKDLGQEYEVFLKELQDCKGLIGMGLPITSELLEQARNLQIVSNISVGYDNFDLEEMNKHHVMGTNTPDVLTDTTADAMMALLLAAARRITELDRFVKNKKWMEMVGMEQYGVDVHHKKLGIIGMGRIGAAVAKRAHFGFDMEILYHNRTRRDNEFDATYCSLDELLTEADYVLLMAPANKNNPPIMGEEQFSLMKESAIFINGSRGENVEEKALIKALKEGEIYAAALDVFEKEPIQTDNELLQLENVITVPHIGSATFETRMKMFELAMMNLVQGLNDEAPVNLVNKETVR</sequence>
<reference evidence="6 7" key="1">
    <citation type="journal article" date="2003" name="Int. J. Syst. Evol. Microbiol.">
        <title>Virgibacillus carmonensis sp. nov., Virgibacillus necropolis sp. nov. and Virgibacillus picturae sp. nov., three novel species isolated from deteriorated mural paintings, transfer of the species of the genus salibacillus to Virgibacillus, as Virgibacillus marismortui comb. nov. and Virgibacillus salexigens comb. nov., and emended description of the genus Virgibacillus.</title>
        <authorList>
            <person name="Heyrman J."/>
            <person name="Logan N.A."/>
            <person name="Busse H.J."/>
            <person name="Balcaen A."/>
            <person name="Lebbe L."/>
            <person name="Rodriguez-Diaz M."/>
            <person name="Swings J."/>
            <person name="De Vos P."/>
        </authorList>
    </citation>
    <scope>NUCLEOTIDE SEQUENCE [LARGE SCALE GENOMIC DNA]</scope>
    <source>
        <strain evidence="6 7">LMG 19488</strain>
    </source>
</reference>
<dbReference type="SUPFAM" id="SSF51735">
    <property type="entry name" value="NAD(P)-binding Rossmann-fold domains"/>
    <property type="match status" value="1"/>
</dbReference>
<keyword evidence="7" id="KW-1185">Reference proteome</keyword>
<dbReference type="Gene3D" id="3.40.50.720">
    <property type="entry name" value="NAD(P)-binding Rossmann-like Domain"/>
    <property type="match status" value="2"/>
</dbReference>
<accession>A0A221M8G6</accession>
<dbReference type="PROSITE" id="PS00065">
    <property type="entry name" value="D_2_HYDROXYACID_DH_1"/>
    <property type="match status" value="1"/>
</dbReference>
<evidence type="ECO:0000313" key="7">
    <source>
        <dbReference type="Proteomes" id="UP000204391"/>
    </source>
</evidence>
<dbReference type="EMBL" id="CP022437">
    <property type="protein sequence ID" value="ASN03915.1"/>
    <property type="molecule type" value="Genomic_DNA"/>
</dbReference>
<comment type="similarity">
    <text evidence="1 3">Belongs to the D-isomer specific 2-hydroxyacid dehydrogenase family.</text>
</comment>
<dbReference type="AlphaFoldDB" id="A0A221M8G6"/>
<dbReference type="EC" id="1.1.1.81" evidence="6"/>
<dbReference type="PANTHER" id="PTHR10996">
    <property type="entry name" value="2-HYDROXYACID DEHYDROGENASE-RELATED"/>
    <property type="match status" value="1"/>
</dbReference>
<dbReference type="InterPro" id="IPR006140">
    <property type="entry name" value="D-isomer_DH_NAD-bd"/>
</dbReference>
<evidence type="ECO:0000256" key="3">
    <source>
        <dbReference type="RuleBase" id="RU003719"/>
    </source>
</evidence>
<evidence type="ECO:0000256" key="2">
    <source>
        <dbReference type="ARBA" id="ARBA00023002"/>
    </source>
</evidence>
<evidence type="ECO:0000259" key="5">
    <source>
        <dbReference type="Pfam" id="PF02826"/>
    </source>
</evidence>